<accession>A0ABU0LAT7</accession>
<name>A0ABU0LAT7_XANAG</name>
<evidence type="ECO:0000313" key="3">
    <source>
        <dbReference type="Proteomes" id="UP001241747"/>
    </source>
</evidence>
<dbReference type="Proteomes" id="UP001241747">
    <property type="component" value="Unassembled WGS sequence"/>
</dbReference>
<reference evidence="2 3" key="1">
    <citation type="submission" date="2023-07" db="EMBL/GenBank/DDBJ databases">
        <title>Genomic Encyclopedia of Type Strains, Phase IV (KMG-IV): sequencing the most valuable type-strain genomes for metagenomic binning, comparative biology and taxonomic classification.</title>
        <authorList>
            <person name="Goeker M."/>
        </authorList>
    </citation>
    <scope>NUCLEOTIDE SEQUENCE [LARGE SCALE GENOMIC DNA]</scope>
    <source>
        <strain evidence="2 3">DSM 3770</strain>
    </source>
</reference>
<dbReference type="RefSeq" id="WP_237347219.1">
    <property type="nucleotide sequence ID" value="NZ_JABWGX010000030.1"/>
</dbReference>
<proteinExistence type="predicted"/>
<evidence type="ECO:0000256" key="1">
    <source>
        <dbReference type="SAM" id="Phobius"/>
    </source>
</evidence>
<sequence length="72" mass="7891">MIRLPTLSHLRFLGVMMIGAYVLINLILEALSPLTAGWPVWATTLCAVPPMVVGMVHVVLPLARTRTPSRAR</sequence>
<feature type="transmembrane region" description="Helical" evidence="1">
    <location>
        <begin position="12"/>
        <end position="32"/>
    </location>
</feature>
<keyword evidence="1" id="KW-0472">Membrane</keyword>
<evidence type="ECO:0008006" key="4">
    <source>
        <dbReference type="Google" id="ProtNLM"/>
    </source>
</evidence>
<comment type="caution">
    <text evidence="2">The sequence shown here is derived from an EMBL/GenBank/DDBJ whole genome shotgun (WGS) entry which is preliminary data.</text>
</comment>
<evidence type="ECO:0000313" key="2">
    <source>
        <dbReference type="EMBL" id="MDQ0504250.1"/>
    </source>
</evidence>
<keyword evidence="1" id="KW-1133">Transmembrane helix</keyword>
<organism evidence="2 3">
    <name type="scientific">Xanthobacter agilis</name>
    <dbReference type="NCBI Taxonomy" id="47492"/>
    <lineage>
        <taxon>Bacteria</taxon>
        <taxon>Pseudomonadati</taxon>
        <taxon>Pseudomonadota</taxon>
        <taxon>Alphaproteobacteria</taxon>
        <taxon>Hyphomicrobiales</taxon>
        <taxon>Xanthobacteraceae</taxon>
        <taxon>Xanthobacter</taxon>
    </lineage>
</organism>
<gene>
    <name evidence="2" type="ORF">QOZ94_001024</name>
</gene>
<protein>
    <recommendedName>
        <fullName evidence="4">DUF2842 domain-containing protein</fullName>
    </recommendedName>
</protein>
<keyword evidence="3" id="KW-1185">Reference proteome</keyword>
<dbReference type="EMBL" id="JAUSVY010000002">
    <property type="protein sequence ID" value="MDQ0504250.1"/>
    <property type="molecule type" value="Genomic_DNA"/>
</dbReference>
<keyword evidence="1" id="KW-0812">Transmembrane</keyword>
<feature type="transmembrane region" description="Helical" evidence="1">
    <location>
        <begin position="38"/>
        <end position="63"/>
    </location>
</feature>